<dbReference type="Pfam" id="PF13738">
    <property type="entry name" value="Pyr_redox_3"/>
    <property type="match status" value="1"/>
</dbReference>
<evidence type="ECO:0000313" key="4">
    <source>
        <dbReference type="EMBL" id="VFK67835.1"/>
    </source>
</evidence>
<dbReference type="InterPro" id="IPR023753">
    <property type="entry name" value="FAD/NAD-binding_dom"/>
</dbReference>
<dbReference type="EMBL" id="CAADFV010000162">
    <property type="protein sequence ID" value="VFK67835.1"/>
    <property type="molecule type" value="Genomic_DNA"/>
</dbReference>
<dbReference type="AlphaFoldDB" id="A0A450ZPG6"/>
<accession>A0A450ZPG6</accession>
<evidence type="ECO:0000313" key="3">
    <source>
        <dbReference type="EMBL" id="VFK62928.1"/>
    </source>
</evidence>
<feature type="domain" description="FAD/NAD(P)-binding" evidence="1">
    <location>
        <begin position="252"/>
        <end position="351"/>
    </location>
</feature>
<dbReference type="EMBL" id="CAADFX010000191">
    <property type="protein sequence ID" value="VFK62928.1"/>
    <property type="molecule type" value="Genomic_DNA"/>
</dbReference>
<name>A0A450ZPG6_9GAMM</name>
<evidence type="ECO:0000313" key="2">
    <source>
        <dbReference type="EMBL" id="VFK55722.1"/>
    </source>
</evidence>
<dbReference type="Gene3D" id="3.50.50.60">
    <property type="entry name" value="FAD/NAD(P)-binding domain"/>
    <property type="match status" value="1"/>
</dbReference>
<dbReference type="PRINTS" id="PR00411">
    <property type="entry name" value="PNDRDTASEI"/>
</dbReference>
<organism evidence="2">
    <name type="scientific">Candidatus Kentrum sp. TUN</name>
    <dbReference type="NCBI Taxonomy" id="2126343"/>
    <lineage>
        <taxon>Bacteria</taxon>
        <taxon>Pseudomonadati</taxon>
        <taxon>Pseudomonadota</taxon>
        <taxon>Gammaproteobacteria</taxon>
        <taxon>Candidatus Kentrum</taxon>
    </lineage>
</organism>
<protein>
    <submittedName>
        <fullName evidence="2">Pyridine nucleotide-disulphide oxidoreductase</fullName>
    </submittedName>
</protein>
<sequence length="382" mass="42756">MIQTSFLIVGAGPFGLSMATEAQRLGIDYRIVGQPMELWRKYMPNGMCLRGVYDLDPTNAHTIEGYLEHRGLKPGDVDSFPLSLYLDYVEWFQRQKRIEPIPAYVQELNIDADGQNHFIAELHNGETILADTVLLALGFQYFSHVPDELADILPPGRYGHTRGIVDFSGLAGLRCLIVGGRQSAFEWAALLREAGAAKVHVVYRHATPTFAKADMSWVDPLLERMVDDPGWFRRLSKTEKDEINHRWRLEGDMKIEPWLADRVLQSNVILCPDTEIDACTEQSDGALTMDLSNGDTVTVDRVILATGYKVEMDRISFLHTSSLGERIATRNGFPVLDEYFQSSVPGLFITGMPATRDFGPFFSVTAPTRASARIIGKVLCAR</sequence>
<reference evidence="2" key="1">
    <citation type="submission" date="2019-02" db="EMBL/GenBank/DDBJ databases">
        <authorList>
            <person name="Gruber-Vodicka R. H."/>
            <person name="Seah K. B. B."/>
        </authorList>
    </citation>
    <scope>NUCLEOTIDE SEQUENCE</scope>
    <source>
        <strain evidence="3">BECK_BY1</strain>
        <strain evidence="4">BECK_BY2</strain>
        <strain evidence="2">BECK_BY3</strain>
    </source>
</reference>
<dbReference type="GO" id="GO:0016491">
    <property type="term" value="F:oxidoreductase activity"/>
    <property type="evidence" value="ECO:0007669"/>
    <property type="project" value="InterPro"/>
</dbReference>
<proteinExistence type="predicted"/>
<dbReference type="SUPFAM" id="SSF51905">
    <property type="entry name" value="FAD/NAD(P)-binding domain"/>
    <property type="match status" value="1"/>
</dbReference>
<dbReference type="PANTHER" id="PTHR38663">
    <property type="match status" value="1"/>
</dbReference>
<dbReference type="EMBL" id="CAADFY010000073">
    <property type="protein sequence ID" value="VFK55722.1"/>
    <property type="molecule type" value="Genomic_DNA"/>
</dbReference>
<evidence type="ECO:0000259" key="1">
    <source>
        <dbReference type="Pfam" id="PF07992"/>
    </source>
</evidence>
<dbReference type="PANTHER" id="PTHR38663:SF1">
    <property type="entry name" value="L-ORNITHINE N(5)-MONOOXYGENASE"/>
    <property type="match status" value="1"/>
</dbReference>
<dbReference type="PRINTS" id="PR00368">
    <property type="entry name" value="FADPNR"/>
</dbReference>
<dbReference type="Pfam" id="PF07992">
    <property type="entry name" value="Pyr_redox_2"/>
    <property type="match status" value="1"/>
</dbReference>
<dbReference type="InterPro" id="IPR036188">
    <property type="entry name" value="FAD/NAD-bd_sf"/>
</dbReference>
<gene>
    <name evidence="3" type="ORF">BECKTUN1418D_GA0071000_11912</name>
    <name evidence="4" type="ORF">BECKTUN1418E_GA0071001_11621</name>
    <name evidence="2" type="ORF">BECKTUN1418F_GA0071002_10731</name>
</gene>